<organism evidence="1 2">
    <name type="scientific">Meloidogyne hapla</name>
    <name type="common">Root-knot nematode worm</name>
    <dbReference type="NCBI Taxonomy" id="6305"/>
    <lineage>
        <taxon>Eukaryota</taxon>
        <taxon>Metazoa</taxon>
        <taxon>Ecdysozoa</taxon>
        <taxon>Nematoda</taxon>
        <taxon>Chromadorea</taxon>
        <taxon>Rhabditida</taxon>
        <taxon>Tylenchina</taxon>
        <taxon>Tylenchomorpha</taxon>
        <taxon>Tylenchoidea</taxon>
        <taxon>Meloidogynidae</taxon>
        <taxon>Meloidogyninae</taxon>
        <taxon>Meloidogyne</taxon>
    </lineage>
</organism>
<accession>A0A1I8B3M9</accession>
<evidence type="ECO:0000313" key="2">
    <source>
        <dbReference type="WBParaSite" id="MhA1_Contig127.frz3.gene33"/>
    </source>
</evidence>
<proteinExistence type="predicted"/>
<keyword evidence="1" id="KW-1185">Reference proteome</keyword>
<protein>
    <submittedName>
        <fullName evidence="2">FAT domain-containing protein</fullName>
    </submittedName>
</protein>
<sequence>MTKMLYRMEGVETIALESMLGLLQDILAQWQPNPQNVLLQLGLQFQLQQCWLSACKTEQEFLLASASVLREKLRPICEPIVRNHYPNLVEKAWITANLQSGLPSAIRDVMGRLRNVPVVPPLESLRHIGLVLAEQHQELYSPIEKYLRKASTELALDLSACFMCLLENENEASRKGACRALAILGAENSLTCLDFLSHSDCNKSVRMEAEQASLRIRRLLLLRDEQQQVVTKI</sequence>
<reference evidence="2" key="1">
    <citation type="submission" date="2016-11" db="UniProtKB">
        <authorList>
            <consortium name="WormBaseParasite"/>
        </authorList>
    </citation>
    <scope>IDENTIFICATION</scope>
</reference>
<name>A0A1I8B3M9_MELHA</name>
<evidence type="ECO:0000313" key="1">
    <source>
        <dbReference type="Proteomes" id="UP000095281"/>
    </source>
</evidence>
<dbReference type="AlphaFoldDB" id="A0A1I8B3M9"/>
<dbReference type="Proteomes" id="UP000095281">
    <property type="component" value="Unplaced"/>
</dbReference>
<dbReference type="WBParaSite" id="MhA1_Contig127.frz3.gene33">
    <property type="protein sequence ID" value="MhA1_Contig127.frz3.gene33"/>
    <property type="gene ID" value="MhA1_Contig127.frz3.gene33"/>
</dbReference>